<dbReference type="InterPro" id="IPR014503">
    <property type="entry name" value="Clavaminate_syn-like"/>
</dbReference>
<evidence type="ECO:0000256" key="3">
    <source>
        <dbReference type="ARBA" id="ARBA00023002"/>
    </source>
</evidence>
<gene>
    <name evidence="7" type="ORF">P4706_20345</name>
</gene>
<keyword evidence="8" id="KW-1185">Reference proteome</keyword>
<evidence type="ECO:0000259" key="6">
    <source>
        <dbReference type="Pfam" id="PF02668"/>
    </source>
</evidence>
<feature type="binding site" evidence="5">
    <location>
        <position position="290"/>
    </location>
    <ligand>
        <name>Fe cation</name>
        <dbReference type="ChEBI" id="CHEBI:24875"/>
    </ligand>
</feature>
<dbReference type="InterPro" id="IPR003819">
    <property type="entry name" value="TauD/TfdA-like"/>
</dbReference>
<evidence type="ECO:0000313" key="7">
    <source>
        <dbReference type="EMBL" id="MEC0275401.1"/>
    </source>
</evidence>
<protein>
    <submittedName>
        <fullName evidence="7">TauD/TfdA family dioxygenase</fullName>
    </submittedName>
</protein>
<name>A0AAW9NC21_9BACI</name>
<evidence type="ECO:0000256" key="4">
    <source>
        <dbReference type="ARBA" id="ARBA00023004"/>
    </source>
</evidence>
<keyword evidence="7" id="KW-0223">Dioxygenase</keyword>
<keyword evidence="3" id="KW-0560">Oxidoreductase</keyword>
<dbReference type="GO" id="GO:0005506">
    <property type="term" value="F:iron ion binding"/>
    <property type="evidence" value="ECO:0007669"/>
    <property type="project" value="InterPro"/>
</dbReference>
<proteinExistence type="inferred from homology"/>
<dbReference type="InterPro" id="IPR042098">
    <property type="entry name" value="TauD-like_sf"/>
</dbReference>
<comment type="similarity">
    <text evidence="1">Belongs to the clavaminate synthase family.</text>
</comment>
<accession>A0AAW9NC21</accession>
<reference evidence="7 8" key="1">
    <citation type="submission" date="2023-03" db="EMBL/GenBank/DDBJ databases">
        <title>Bacillus Genome Sequencing.</title>
        <authorList>
            <person name="Dunlap C."/>
        </authorList>
    </citation>
    <scope>NUCLEOTIDE SEQUENCE [LARGE SCALE GENOMIC DNA]</scope>
    <source>
        <strain evidence="7 8">B-41290</strain>
    </source>
</reference>
<evidence type="ECO:0000256" key="2">
    <source>
        <dbReference type="ARBA" id="ARBA00022723"/>
    </source>
</evidence>
<dbReference type="AlphaFoldDB" id="A0AAW9NC21"/>
<dbReference type="SUPFAM" id="SSF51197">
    <property type="entry name" value="Clavaminate synthase-like"/>
    <property type="match status" value="1"/>
</dbReference>
<dbReference type="PIRSF" id="PIRSF019543">
    <property type="entry name" value="Clavaminate_syn"/>
    <property type="match status" value="1"/>
</dbReference>
<evidence type="ECO:0000313" key="8">
    <source>
        <dbReference type="Proteomes" id="UP001307168"/>
    </source>
</evidence>
<evidence type="ECO:0000256" key="1">
    <source>
        <dbReference type="ARBA" id="ARBA00008425"/>
    </source>
</evidence>
<dbReference type="RefSeq" id="WP_367407577.1">
    <property type="nucleotide sequence ID" value="NZ_JARNBH010000021.1"/>
</dbReference>
<dbReference type="GO" id="GO:0051213">
    <property type="term" value="F:dioxygenase activity"/>
    <property type="evidence" value="ECO:0007669"/>
    <property type="project" value="UniProtKB-KW"/>
</dbReference>
<evidence type="ECO:0000256" key="5">
    <source>
        <dbReference type="PIRSR" id="PIRSR019543-2"/>
    </source>
</evidence>
<feature type="domain" description="TauD/TfdA-like" evidence="6">
    <location>
        <begin position="146"/>
        <end position="312"/>
    </location>
</feature>
<dbReference type="Pfam" id="PF02668">
    <property type="entry name" value="TauD"/>
    <property type="match status" value="1"/>
</dbReference>
<sequence length="337" mass="38066">MDSKYIFKLSDNEKEILRQEFSRIKYDPTGSTSYITEVRMAAHIAMPSRIIECLNEQKASLNPMPYIVIENLPLDEKVITTPLPQTYAPEAKSGFISENLAIAVGALIGEPYSMLHEGHEIVNNLIPSVEAKKEYTGLGSEVELDFHIENAALKFMGDRNYSPFGLVLTGVRHDPKGPLTRISDARKALTLLSQDDVEKLSQPLYQIKVPYRWRSAIPGKLQQTEPVPLIQGNTNFPEVAAVFYPDMVIPVNSEAALAFQNFYDAIREASFGIDVTPGRLVYVDNRFTLHSRDAFSPSIDEDGNPYRWVQRVIVAPNLWNHRNLNQVKERVFEPVFA</sequence>
<dbReference type="Proteomes" id="UP001307168">
    <property type="component" value="Unassembled WGS sequence"/>
</dbReference>
<keyword evidence="4 5" id="KW-0408">Iron</keyword>
<keyword evidence="2 5" id="KW-0479">Metal-binding</keyword>
<dbReference type="Gene3D" id="3.60.130.10">
    <property type="entry name" value="Clavaminate synthase-like"/>
    <property type="match status" value="1"/>
</dbReference>
<dbReference type="EMBL" id="JARNBH010000021">
    <property type="protein sequence ID" value="MEC0275401.1"/>
    <property type="molecule type" value="Genomic_DNA"/>
</dbReference>
<organism evidence="7 8">
    <name type="scientific">Peribacillus castrilensis</name>
    <dbReference type="NCBI Taxonomy" id="2897690"/>
    <lineage>
        <taxon>Bacteria</taxon>
        <taxon>Bacillati</taxon>
        <taxon>Bacillota</taxon>
        <taxon>Bacilli</taxon>
        <taxon>Bacillales</taxon>
        <taxon>Bacillaceae</taxon>
        <taxon>Peribacillus</taxon>
    </lineage>
</organism>
<comment type="caution">
    <text evidence="7">The sequence shown here is derived from an EMBL/GenBank/DDBJ whole genome shotgun (WGS) entry which is preliminary data.</text>
</comment>